<dbReference type="RefSeq" id="WP_136742056.1">
    <property type="nucleotide sequence ID" value="NZ_SUMB01000008.1"/>
</dbReference>
<keyword evidence="2" id="KW-1185">Reference proteome</keyword>
<sequence length="564" mass="62246">MSDHLISPPVPLSPRRIADEYVAQVAALDPMTSERLGLHPGDDRMPDLSPEGFEALAELGRRTLAALDAAPAAETPEEQAGARLLRERLTAELAVHDAGDNFRQLRNVSAPIHRLRQIFTLMPTDTDEHWEAVAGRLRNLPGALDGYRATLAEGISRGLLSAPRQALAVIGQLDAWTARNTGGPGWFADFAAGGPDRLRPELDAAARKATAAVAEFRNWLRDTYVPAGAGIPDAVGRERYLRAARHATGADLDVNDAYAWAWDEFHRTAAEMRTEAERVLPESTVLEAMHHLDTHGHVIKGEEAIRDWLQQIMDEAIDALDGRHFDISGPLRNVESCIAPPGSSTAPHYSGPSLDFSRPGRTYLPTLGRQTFPTWQIVSTWYHEGVPGHHLQLAQWVAAADRLGRYRVTLGKVTANTEGWALYAERLMDELGFHTDPGRRLGYLDKQMLRIIRVIIDIGMHLRLAIPADAGFHPGERWTPELATAFMAAHHGSPTERRNGEINRYLGWPGQAIGYKLGERAWLQGREAARRRHGAAFDLKSWHMKALAQGSFGLDDLTDNLAGL</sequence>
<organism evidence="1 2">
    <name type="scientific">Streptomyces piniterrae</name>
    <dbReference type="NCBI Taxonomy" id="2571125"/>
    <lineage>
        <taxon>Bacteria</taxon>
        <taxon>Bacillati</taxon>
        <taxon>Actinomycetota</taxon>
        <taxon>Actinomycetes</taxon>
        <taxon>Kitasatosporales</taxon>
        <taxon>Streptomycetaceae</taxon>
        <taxon>Streptomyces</taxon>
    </lineage>
</organism>
<dbReference type="InterPro" id="IPR010281">
    <property type="entry name" value="DUF885"/>
</dbReference>
<evidence type="ECO:0000313" key="1">
    <source>
        <dbReference type="EMBL" id="TJZ50236.1"/>
    </source>
</evidence>
<protein>
    <submittedName>
        <fullName evidence="1">DUF885 domain-containing protein</fullName>
    </submittedName>
</protein>
<dbReference type="OrthoDB" id="9760040at2"/>
<comment type="caution">
    <text evidence="1">The sequence shown here is derived from an EMBL/GenBank/DDBJ whole genome shotgun (WGS) entry which is preliminary data.</text>
</comment>
<dbReference type="AlphaFoldDB" id="A0A4U0N978"/>
<gene>
    <name evidence="1" type="ORF">FCH28_23320</name>
</gene>
<evidence type="ECO:0000313" key="2">
    <source>
        <dbReference type="Proteomes" id="UP000308697"/>
    </source>
</evidence>
<accession>A0A4U0N978</accession>
<reference evidence="1 2" key="1">
    <citation type="submission" date="2019-04" db="EMBL/GenBank/DDBJ databases">
        <title>Streptomyces piniterrae sp. nov., a heliquinomycin-producing actinomycete isolated from rhizosphere soil of Pinus yunnanensis.</title>
        <authorList>
            <person name="Zhuang X."/>
            <person name="Zhao J."/>
        </authorList>
    </citation>
    <scope>NUCLEOTIDE SEQUENCE [LARGE SCALE GENOMIC DNA]</scope>
    <source>
        <strain evidence="2">jys28</strain>
    </source>
</reference>
<dbReference type="PANTHER" id="PTHR33361">
    <property type="entry name" value="GLR0591 PROTEIN"/>
    <property type="match status" value="1"/>
</dbReference>
<dbReference type="Pfam" id="PF05960">
    <property type="entry name" value="DUF885"/>
    <property type="match status" value="1"/>
</dbReference>
<dbReference type="EMBL" id="SUMB01000008">
    <property type="protein sequence ID" value="TJZ50236.1"/>
    <property type="molecule type" value="Genomic_DNA"/>
</dbReference>
<dbReference type="PANTHER" id="PTHR33361:SF2">
    <property type="entry name" value="DUF885 DOMAIN-CONTAINING PROTEIN"/>
    <property type="match status" value="1"/>
</dbReference>
<proteinExistence type="predicted"/>
<dbReference type="Proteomes" id="UP000308697">
    <property type="component" value="Unassembled WGS sequence"/>
</dbReference>
<name>A0A4U0N978_9ACTN</name>